<comment type="caution">
    <text evidence="1">The sequence shown here is derived from an EMBL/GenBank/DDBJ whole genome shotgun (WGS) entry which is preliminary data.</text>
</comment>
<dbReference type="InterPro" id="IPR009351">
    <property type="entry name" value="AlkZ-like"/>
</dbReference>
<reference evidence="1" key="1">
    <citation type="journal article" date="2014" name="Int. J. Syst. Evol. Microbiol.">
        <title>Complete genome sequence of Corynebacterium casei LMG S-19264T (=DSM 44701T), isolated from a smear-ripened cheese.</title>
        <authorList>
            <consortium name="US DOE Joint Genome Institute (JGI-PGF)"/>
            <person name="Walter F."/>
            <person name="Albersmeier A."/>
            <person name="Kalinowski J."/>
            <person name="Ruckert C."/>
        </authorList>
    </citation>
    <scope>NUCLEOTIDE SEQUENCE</scope>
    <source>
        <strain evidence="1">KCTC 12711</strain>
    </source>
</reference>
<gene>
    <name evidence="1" type="primary">ycaQ</name>
    <name evidence="1" type="ORF">GCM10008090_01640</name>
</gene>
<protein>
    <recommendedName>
        <fullName evidence="3">Winged helix-turn-helix domain-containing protein</fullName>
    </recommendedName>
</protein>
<evidence type="ECO:0000313" key="1">
    <source>
        <dbReference type="EMBL" id="GGZ97052.1"/>
    </source>
</evidence>
<reference evidence="1" key="2">
    <citation type="submission" date="2020-09" db="EMBL/GenBank/DDBJ databases">
        <authorList>
            <person name="Sun Q."/>
            <person name="Kim S."/>
        </authorList>
    </citation>
    <scope>NUCLEOTIDE SEQUENCE</scope>
    <source>
        <strain evidence="1">KCTC 12711</strain>
    </source>
</reference>
<dbReference type="PANTHER" id="PTHR30528:SF0">
    <property type="entry name" value="CYTOPLASMIC PROTEIN"/>
    <property type="match status" value="1"/>
</dbReference>
<organism evidence="1 2">
    <name type="scientific">Arenicella chitinivorans</name>
    <dbReference type="NCBI Taxonomy" id="1329800"/>
    <lineage>
        <taxon>Bacteria</taxon>
        <taxon>Pseudomonadati</taxon>
        <taxon>Pseudomonadota</taxon>
        <taxon>Gammaproteobacteria</taxon>
        <taxon>Arenicellales</taxon>
        <taxon>Arenicellaceae</taxon>
        <taxon>Arenicella</taxon>
    </lineage>
</organism>
<dbReference type="Proteomes" id="UP000614811">
    <property type="component" value="Unassembled WGS sequence"/>
</dbReference>
<accession>A0A918VH10</accession>
<dbReference type="AlphaFoldDB" id="A0A918VH10"/>
<evidence type="ECO:0008006" key="3">
    <source>
        <dbReference type="Google" id="ProtNLM"/>
    </source>
</evidence>
<evidence type="ECO:0000313" key="2">
    <source>
        <dbReference type="Proteomes" id="UP000614811"/>
    </source>
</evidence>
<sequence>MELSPFEARKLALQGQGLHRKDAFGRGVAAAERAVQQLGYVQIDTISVVARAHLHTLWNRVSNFSETTLDQLLQRRKVFEYWSHAAAYLPIADYRFSLPRKRQFASGQRHWHPKNDKLTAEVLQRIQSEGPLRSSDLANQAMPKGTGWWDWKPTKVALEQLFMEGELMVSQRVGFQKVYDLTERVLPSNVATDMPTEADYAHHLINRFLTTNGLGTAGEIAYLRRGMRAPVQAVCRDLCEVGDLVELKLPKLSFKEPVYALPKSLSQLSKPLSRRCVRILSPFDNCVIQRSRLRQLFDFDYQIECYVPAAKRRYGYFVLPILYGHHFTGRVDCKVDRQSGCLQVLSLYLNDVQHADFVAALGAELQRFADFNGAQDIDFGMIEVGGQVLDSVAHKQLITCLLPK</sequence>
<keyword evidence="2" id="KW-1185">Reference proteome</keyword>
<dbReference type="PANTHER" id="PTHR30528">
    <property type="entry name" value="CYTOPLASMIC PROTEIN"/>
    <property type="match status" value="1"/>
</dbReference>
<name>A0A918VH10_9GAMM</name>
<proteinExistence type="predicted"/>
<dbReference type="EMBL" id="BMXA01000001">
    <property type="protein sequence ID" value="GGZ97052.1"/>
    <property type="molecule type" value="Genomic_DNA"/>
</dbReference>
<dbReference type="Pfam" id="PF06224">
    <property type="entry name" value="AlkZ-like"/>
    <property type="match status" value="1"/>
</dbReference>